<dbReference type="GO" id="GO:0003968">
    <property type="term" value="F:RNA-directed RNA polymerase activity"/>
    <property type="evidence" value="ECO:0007669"/>
    <property type="project" value="UniProtKB-KW"/>
</dbReference>
<sequence length="606" mass="70945">MSTTNPEEHTVNIEFETKFEQLTFLLDRFTLSDAERNLQPFAYEPRSQSSGQRAKDDVTVLTQHIVTETIKENLIDYDRALFVASNFKRSTSDNYDAEQFFLRYDVPPHQIIEDEHLELALNAVADAFRPRHKIRPVHFADLMYYDWNLSTSAERPYTNNHILQGWINNLYQLGLLKNSKMNFHNLFNWIFGTERTRIHQIKEGKPPKYDYITMHQKTALIELDEPNKVRSVFGVPKLLIFAEAMFYWPLFREYLNEGRSPLLWGYETLNGGWMKLSDDTTKRGLQGNTWISLDWKEFDMRFYFSLHRKIRAKQREYFTFEDGYIPSGEKYSEEKMRHEAKIINSTRTIPQSQRLERLWTYILDAVENSPCILPSGRVYTRRFAGQPSGIFTTQYGDSYYNATITLTTLSEMGYSPLNALFFKTMGDDILILLLGLVPPHQHDAWLETFSLIARRRFNAVVSIKKTKIGNGIHRATILSYINIYGLPHRDGNALLAQLIYTKGFRDTPSRAMARAIGIAYASGPFNDEVFRCCQAVHDKFRLLGYSPNEKELSWMYRANLFGNEHSLELSCFPSRIDVHRRLTQIPSRTLKATQRYWPDHHFHSKY</sequence>
<dbReference type="InterPro" id="IPR043502">
    <property type="entry name" value="DNA/RNA_pol_sf"/>
</dbReference>
<protein>
    <submittedName>
        <fullName evidence="1">RNA-dependent RNA polymerase</fullName>
    </submittedName>
</protein>
<organism evidence="1">
    <name type="scientific">viral metagenome</name>
    <dbReference type="NCBI Taxonomy" id="1070528"/>
    <lineage>
        <taxon>unclassified sequences</taxon>
        <taxon>metagenomes</taxon>
        <taxon>organismal metagenomes</taxon>
    </lineage>
</organism>
<keyword evidence="1" id="KW-0808">Transferase</keyword>
<dbReference type="AlphaFoldDB" id="A0A6L2ZJ82"/>
<gene>
    <name evidence="1" type="ORF">MMARV_C019P1</name>
</gene>
<dbReference type="SUPFAM" id="SSF56672">
    <property type="entry name" value="DNA/RNA polymerases"/>
    <property type="match status" value="1"/>
</dbReference>
<dbReference type="EMBL" id="BLWB01000019">
    <property type="protein sequence ID" value="GFM95140.1"/>
    <property type="molecule type" value="Genomic_RNA"/>
</dbReference>
<keyword evidence="1" id="KW-0548">Nucleotidyltransferase</keyword>
<keyword evidence="1" id="KW-0696">RNA-directed RNA polymerase</keyword>
<accession>A0A6L2ZJ82</accession>
<evidence type="ECO:0000313" key="1">
    <source>
        <dbReference type="EMBL" id="GFM95140.1"/>
    </source>
</evidence>
<name>A0A6L2ZJ82_9ZZZZ</name>
<reference evidence="1" key="1">
    <citation type="submission" date="2020-05" db="EMBL/GenBank/DDBJ databases">
        <title>Diverged and active partitiviruses in Lichen.</title>
        <authorList>
            <person name="Urayama S."/>
            <person name="Doi N."/>
            <person name="Kondo F."/>
            <person name="Chiba Y."/>
            <person name="Takaki Y."/>
            <person name="Hirai M."/>
            <person name="Minegishi Y."/>
            <person name="Hagiwara D."/>
            <person name="Nunoura T."/>
        </authorList>
    </citation>
    <scope>NUCLEOTIDE SEQUENCE</scope>
</reference>
<comment type="caution">
    <text evidence="1">The sequence shown here is derived from an EMBL/GenBank/DDBJ whole genome shotgun (WGS) entry which is preliminary data.</text>
</comment>
<proteinExistence type="predicted"/>